<keyword evidence="5" id="KW-0812">Transmembrane</keyword>
<keyword evidence="10" id="KW-1133">Transmembrane helix</keyword>
<dbReference type="AlphaFoldDB" id="A0A8X7WQ97"/>
<dbReference type="PANTHER" id="PTHR47568:SF2">
    <property type="entry name" value="E3 UBIQUITIN-PROTEIN LIGASE SP1-RELATED"/>
    <property type="match status" value="1"/>
</dbReference>
<keyword evidence="8" id="KW-0833">Ubl conjugation pathway</keyword>
<evidence type="ECO:0000256" key="3">
    <source>
        <dbReference type="ARBA" id="ARBA00012483"/>
    </source>
</evidence>
<organism evidence="13 14">
    <name type="scientific">Brassica carinata</name>
    <name type="common">Ethiopian mustard</name>
    <name type="synonym">Abyssinian cabbage</name>
    <dbReference type="NCBI Taxonomy" id="52824"/>
    <lineage>
        <taxon>Eukaryota</taxon>
        <taxon>Viridiplantae</taxon>
        <taxon>Streptophyta</taxon>
        <taxon>Embryophyta</taxon>
        <taxon>Tracheophyta</taxon>
        <taxon>Spermatophyta</taxon>
        <taxon>Magnoliopsida</taxon>
        <taxon>eudicotyledons</taxon>
        <taxon>Gunneridae</taxon>
        <taxon>Pentapetalae</taxon>
        <taxon>rosids</taxon>
        <taxon>malvids</taxon>
        <taxon>Brassicales</taxon>
        <taxon>Brassicaceae</taxon>
        <taxon>Brassiceae</taxon>
        <taxon>Brassica</taxon>
    </lineage>
</organism>
<protein>
    <recommendedName>
        <fullName evidence="3">RING-type E3 ubiquitin transferase</fullName>
        <ecNumber evidence="3">2.3.2.27</ecNumber>
    </recommendedName>
</protein>
<keyword evidence="9" id="KW-0862">Zinc</keyword>
<evidence type="ECO:0000256" key="5">
    <source>
        <dbReference type="ARBA" id="ARBA00022692"/>
    </source>
</evidence>
<feature type="domain" description="E3 Ubiquitin ligase MUL1-like" evidence="12">
    <location>
        <begin position="143"/>
        <end position="249"/>
    </location>
</feature>
<dbReference type="GO" id="GO:0061630">
    <property type="term" value="F:ubiquitin protein ligase activity"/>
    <property type="evidence" value="ECO:0007669"/>
    <property type="project" value="UniProtKB-EC"/>
</dbReference>
<evidence type="ECO:0000256" key="1">
    <source>
        <dbReference type="ARBA" id="ARBA00000900"/>
    </source>
</evidence>
<keyword evidence="7" id="KW-0863">Zinc-finger</keyword>
<dbReference type="GO" id="GO:0016020">
    <property type="term" value="C:membrane"/>
    <property type="evidence" value="ECO:0007669"/>
    <property type="project" value="UniProtKB-SubCell"/>
</dbReference>
<keyword evidence="4" id="KW-0808">Transferase</keyword>
<accession>A0A8X7WQ97</accession>
<keyword evidence="6" id="KW-0479">Metal-binding</keyword>
<dbReference type="Proteomes" id="UP000886595">
    <property type="component" value="Unassembled WGS sequence"/>
</dbReference>
<dbReference type="Pfam" id="PF12483">
    <property type="entry name" value="GIDE"/>
    <property type="match status" value="1"/>
</dbReference>
<evidence type="ECO:0000313" key="13">
    <source>
        <dbReference type="EMBL" id="KAG2334306.1"/>
    </source>
</evidence>
<evidence type="ECO:0000256" key="10">
    <source>
        <dbReference type="ARBA" id="ARBA00022989"/>
    </source>
</evidence>
<dbReference type="InterPro" id="IPR022170">
    <property type="entry name" value="MUL1-like"/>
</dbReference>
<dbReference type="OrthoDB" id="10405563at2759"/>
<dbReference type="InterPro" id="IPR044231">
    <property type="entry name" value="SP1/SPL1"/>
</dbReference>
<evidence type="ECO:0000259" key="12">
    <source>
        <dbReference type="Pfam" id="PF12483"/>
    </source>
</evidence>
<evidence type="ECO:0000313" key="14">
    <source>
        <dbReference type="Proteomes" id="UP000886595"/>
    </source>
</evidence>
<evidence type="ECO:0000256" key="11">
    <source>
        <dbReference type="ARBA" id="ARBA00023136"/>
    </source>
</evidence>
<dbReference type="GO" id="GO:0008270">
    <property type="term" value="F:zinc ion binding"/>
    <property type="evidence" value="ECO:0007669"/>
    <property type="project" value="UniProtKB-KW"/>
</dbReference>
<comment type="catalytic activity">
    <reaction evidence="1">
        <text>S-ubiquitinyl-[E2 ubiquitin-conjugating enzyme]-L-cysteine + [acceptor protein]-L-lysine = [E2 ubiquitin-conjugating enzyme]-L-cysteine + N(6)-ubiquitinyl-[acceptor protein]-L-lysine.</text>
        <dbReference type="EC" id="2.3.2.27"/>
    </reaction>
</comment>
<dbReference type="EMBL" id="JAAMPC010000001">
    <property type="protein sequence ID" value="KAG2334306.1"/>
    <property type="molecule type" value="Genomic_DNA"/>
</dbReference>
<evidence type="ECO:0000256" key="9">
    <source>
        <dbReference type="ARBA" id="ARBA00022833"/>
    </source>
</evidence>
<dbReference type="GO" id="GO:0016567">
    <property type="term" value="P:protein ubiquitination"/>
    <property type="evidence" value="ECO:0007669"/>
    <property type="project" value="InterPro"/>
</dbReference>
<dbReference type="EC" id="2.3.2.27" evidence="3"/>
<dbReference type="PANTHER" id="PTHR47568">
    <property type="match status" value="1"/>
</dbReference>
<evidence type="ECO:0000256" key="2">
    <source>
        <dbReference type="ARBA" id="ARBA00004141"/>
    </source>
</evidence>
<name>A0A8X7WQ97_BRACI</name>
<comment type="caution">
    <text evidence="13">The sequence shown here is derived from an EMBL/GenBank/DDBJ whole genome shotgun (WGS) entry which is preliminary data.</text>
</comment>
<evidence type="ECO:0000256" key="6">
    <source>
        <dbReference type="ARBA" id="ARBA00022723"/>
    </source>
</evidence>
<keyword evidence="11" id="KW-0472">Membrane</keyword>
<gene>
    <name evidence="13" type="ORF">Bca52824_005486</name>
</gene>
<comment type="subcellular location">
    <subcellularLocation>
        <location evidence="2">Membrane</location>
        <topology evidence="2">Multi-pass membrane protein</topology>
    </subcellularLocation>
</comment>
<evidence type="ECO:0000256" key="7">
    <source>
        <dbReference type="ARBA" id="ARBA00022771"/>
    </source>
</evidence>
<reference evidence="13 14" key="1">
    <citation type="submission" date="2020-02" db="EMBL/GenBank/DDBJ databases">
        <authorList>
            <person name="Ma Q."/>
            <person name="Huang Y."/>
            <person name="Song X."/>
            <person name="Pei D."/>
        </authorList>
    </citation>
    <scope>NUCLEOTIDE SEQUENCE [LARGE SCALE GENOMIC DNA]</scope>
    <source>
        <strain evidence="13">Sxm20200214</strain>
        <tissue evidence="13">Leaf</tissue>
    </source>
</reference>
<proteinExistence type="predicted"/>
<evidence type="ECO:0000256" key="4">
    <source>
        <dbReference type="ARBA" id="ARBA00022679"/>
    </source>
</evidence>
<evidence type="ECO:0000256" key="8">
    <source>
        <dbReference type="ARBA" id="ARBA00022786"/>
    </source>
</evidence>
<sequence>MLSVMIRISVLTRWSGEAISGLEGKLPDPEQSMHQLIDQVVEMKNQSSNFHTLSSGFDESWKLYFSYMEKAISVPKLNNLKILVNLFEKYNEPLVVKVTGKVVCCEAPIVVCLRNLDSDVESKTPTVTTLLKSQSDSISSTMGFKSIHDEVPWYLADGTGRVYVEGIQKAEGFDLVTHKIEVAGPGTAFLRELEFAREIDNRQGMKLLSFIFFWILLKHIECALKVDSALAVVGNAVKDDKGNINIRDPLFVCQSDAEYNVAKSTDFGHAWDIGWMVAFVSSSVLFATESLKKFSFDETPSQVADGFDFLFQVVNFAFTSPREFLSFNSHVSFHNNFTDLMILVIVS</sequence>
<keyword evidence="14" id="KW-1185">Reference proteome</keyword>